<dbReference type="Gene3D" id="3.40.50.12780">
    <property type="entry name" value="N-terminal domain of ligase-like"/>
    <property type="match status" value="3"/>
</dbReference>
<dbReference type="PANTHER" id="PTHR45527">
    <property type="entry name" value="NONRIBOSOMAL PEPTIDE SYNTHETASE"/>
    <property type="match status" value="1"/>
</dbReference>
<dbReference type="PANTHER" id="PTHR45527:SF1">
    <property type="entry name" value="FATTY ACID SYNTHASE"/>
    <property type="match status" value="1"/>
</dbReference>
<dbReference type="PROSITE" id="PS00012">
    <property type="entry name" value="PHOSPHOPANTETHEINE"/>
    <property type="match status" value="6"/>
</dbReference>
<feature type="compositionally biased region" description="Acidic residues" evidence="6">
    <location>
        <begin position="4515"/>
        <end position="4528"/>
    </location>
</feature>
<dbReference type="GO" id="GO:0016874">
    <property type="term" value="F:ligase activity"/>
    <property type="evidence" value="ECO:0007669"/>
    <property type="project" value="UniProtKB-KW"/>
</dbReference>
<evidence type="ECO:0000256" key="3">
    <source>
        <dbReference type="ARBA" id="ARBA00022553"/>
    </source>
</evidence>
<dbReference type="InterPro" id="IPR006162">
    <property type="entry name" value="Ppantetheine_attach_site"/>
</dbReference>
<evidence type="ECO:0000256" key="1">
    <source>
        <dbReference type="ARBA" id="ARBA00004924"/>
    </source>
</evidence>
<dbReference type="GO" id="GO:0005737">
    <property type="term" value="C:cytoplasm"/>
    <property type="evidence" value="ECO:0007669"/>
    <property type="project" value="TreeGrafter"/>
</dbReference>
<organism evidence="8 9">
    <name type="scientific">Aulographum hederae CBS 113979</name>
    <dbReference type="NCBI Taxonomy" id="1176131"/>
    <lineage>
        <taxon>Eukaryota</taxon>
        <taxon>Fungi</taxon>
        <taxon>Dikarya</taxon>
        <taxon>Ascomycota</taxon>
        <taxon>Pezizomycotina</taxon>
        <taxon>Dothideomycetes</taxon>
        <taxon>Pleosporomycetidae</taxon>
        <taxon>Aulographales</taxon>
        <taxon>Aulographaceae</taxon>
    </lineage>
</organism>
<dbReference type="CDD" id="cd19542">
    <property type="entry name" value="CT_NRPS-like"/>
    <property type="match status" value="1"/>
</dbReference>
<evidence type="ECO:0000259" key="7">
    <source>
        <dbReference type="PROSITE" id="PS50075"/>
    </source>
</evidence>
<protein>
    <submittedName>
        <fullName evidence="8">Nonribosomal peptide synthetase-like protein 2</fullName>
    </submittedName>
</protein>
<evidence type="ECO:0000256" key="4">
    <source>
        <dbReference type="ARBA" id="ARBA00022598"/>
    </source>
</evidence>
<dbReference type="GO" id="GO:0010106">
    <property type="term" value="P:cellular response to iron ion starvation"/>
    <property type="evidence" value="ECO:0007669"/>
    <property type="project" value="UniProtKB-ARBA"/>
</dbReference>
<dbReference type="InterPro" id="IPR042099">
    <property type="entry name" value="ANL_N_sf"/>
</dbReference>
<dbReference type="InterPro" id="IPR010071">
    <property type="entry name" value="AA_adenyl_dom"/>
</dbReference>
<dbReference type="SMART" id="SM00823">
    <property type="entry name" value="PKS_PP"/>
    <property type="match status" value="5"/>
</dbReference>
<dbReference type="NCBIfam" id="TIGR01733">
    <property type="entry name" value="AA-adenyl-dom"/>
    <property type="match status" value="3"/>
</dbReference>
<dbReference type="Gene3D" id="3.30.559.10">
    <property type="entry name" value="Chloramphenicol acetyltransferase-like domain"/>
    <property type="match status" value="6"/>
</dbReference>
<dbReference type="Gene3D" id="1.10.1200.10">
    <property type="entry name" value="ACP-like"/>
    <property type="match status" value="6"/>
</dbReference>
<sequence>MSAPDLSRFPNLTGTAGPAHCAACTRHVLEDLRVPEEIILLSFAALLSSYTGNDEVVFLTDELSTTKVVVSDLQITTFAGNPTVDGDYSTHSGLFLKKAPGTPKLAFRLDYDSARGRATLFSSQQIPTGYLQHLAPQLEAAVRAMCERKSLTCLDRPDGHLSLSILNADPSRLPGPQFLHHLIQQGVERDGRTAAIDYLDNRNLHHTLSYADFDHLSTRWARRISQSLLSRNAQAPAVIPVLVPQSPSLYVALLAVLKTGCAFCPLNLDAPPERLRFILNDVSAPLVMSTTALKDAFSSEEGLLVLNMDEHPSDQDLAECIDASGAQPADLAYVMYTSGSTGTPKGVGVSHAAATQSLLAHDRHIPPFSRFLQFAASTFDVSVFEIFFPFFRGSTLACADRTLLLGDLPAAMNALKVDAAELTPTVAGTLLRQRQDVPSLQLLLTIGEMLTSTVVEEFGGSAHTDSVLWGMYGPTEAAIHCTLQPAFQSNMKVGNIGIPFDTVSAFVIRPASSNLNASDIELLPIGQVGELAVGGHQLANGYLNRHEQTEAAFIQHLQFGRIYRTGDKARILPDGTIECLGRISTGQVKLRGQRIELGEIEQVISKVPGCRNVTVSVIAGILVAFCLFDDIRSSASQDITSLCQKWLPAFMVPGDVVVLGQLPHLPSGKVDRKQLEEDYRCRMEDAHPDADVSSNPVEREMQKILSDILQRPVNSRSKLATLGLDSLRAIKAASLLRQEGIEAGAVDLLSCFNIISLRSMIEERRRSPDESATDNSVQDFYHEIRASALKEDYLRDNQSELLDIISCTPLQLSMLAETAVDPRAYCNWIEIGFPSGSSASNVKEWIRRLADQNEILRSGFLAIRSSSSAYAQVIWKQLTEEALVDTDSFERDYDLSSPSSLLRPFKVQIKADQMGTKALLQIPHYLYDGWSVDLILRKLADSVQNVERSKSVPQFRAVAHYYSKVQRSVDFQLSKDYWEEHMLDFQPSPLPNFHGFVVDNGRLSSHRRLSKINPHALKEKAREMGVNPQVFFQAALSYLLSLYVGTNDIVIGTVTSGRTIPVTGIETVLGPCIATLPLRIDISQFRKTTDLLQDIQSKNRRMLKHCSVPLKDIKRACGLQPGASLFDALFIWQETTESTASQDQSDVSLIDSSDLLEFKLTVEIVPGAESLEIGVRHNTSILPQSQVELLVEQMDQLVEMFVSKDEALLEDAHETFDKKVLSVENSSPARHCPSHGLATHIERLSEQDPDRAAITFGTHFEKTRLHTQTMTYGQLNREANRLAHHLLETVPESQDLICICMEKSIDLYIAIVAVVKAGKGYLPLTVETPVERIRLILQDAGANMILGRSSTSEFLRSIENSIVVDVDTLDSPSFPDTNLDLPYTGSNLAYAVFTSGSTGIPKGVLVTQNNLGSNLMALSAIYPHRDDSRLLQSCSQAFDVSVFEIFFAFNTGMCLCSATNDVLFHDLEDAIRQLEITHLSLTPTIAALVDPKTVPTVSFLVTAGEAVTEKVMKTWANNGLYQGYGPSETTNICTVQPRVESYHLISNIGKPLKNTSAFVFDAEGTQLLPRGAVGELCFGGEQVCRGYLNRSDLNCGRFVEHPEYGRIYRSGDLGRLLPDGSIVFAGRTDDQVKIRGQRVELGEINSRILDLPSVHDCVTLCIDNRNSHGSRLTSFYVPEGADAQQCSRMDLNDKLSGMSDSIFDHLSATLTTYMIPNNIIPVSKIPSTTQGKVDKRALVSLFKGLDSAYLNMVAKRDNNDEEEGELEGQEWTDIQKQIRSAVSEVLKISPTDVRQTSSFFSLGLDSVSAITLAKMIREATKIPAPVSVVLRNPTVMRLSRELTKANNHGRGLETPGRPTEVFPPSTLSEIRSKFQAAGKRIQKILPCTPLQEAMLSASATKNSDTYSNRMVLKVNGELKRVLGAWIETAKSHEVFRTSFVDTDVAEYPYAQIVLVDFPALTLSADLRTRAQETNRHSNDSIAAKLSALAPPWKVESAEDGDISSMIFSCHHALYDGAAMSAFLGEVQHLYKGGSLSPSISYEPFLEQMLQCRSDEALNFWRNSVEGFVPKFLPSTSGSEQQLDTQQLAAIQREVLPLALSALESSCKKLSTTLLALAQCAWAKTLAICLGVPDVCFGNVVSGRAVPDGIERLMAPCFNTVPIRADLESYRSNIELMKALQDFNAESLAHNLTPLRRIQAVAPNGPSKLLDTLLLLQQSSYELDSEIWELKEDSGEMDLPLVLELVPDRTSDALRLTLHSQRAILSDHDASQIVEAFCRALESSVRYPSSNVLDVPGLSLKAKETCDRIRSASQSASASDVSTDDSVLDEASWLDAELEVREVFSKLSGVPSSRIGRNTTIHQIGLDSISAIQVAARLKARGFKLTALDILEHRTCSGIASLLNNDEPEIDGAIFNFAAFKLEFEAPVLHQRNLSKDNVETFLPCTPMQSGIIAQFLKSHGQFYFNSIALKLRPSVSAEKFKEALRRVSETHPILRTGFEHVKHPQHAFTAIVYKATFYGTSVSEVTGGDFDAVAKWHAEAAKDASESLHHPQWRVLLVESGGTLTAHISLLHALYDAHSLQLILDDVAAACDDEQITLQPITPPILGSILAASVEKSDKQKDFWESAGKGASISRFPNMTPLQSDAQETLVVSKICSQRLSGIEKHCREANASLQAAGQVAWARLLASYLGEGTATFGVVLSGRTSTEDERVAFPCITTVPFSCNVQADNRSLLEYATSFNSSVWRHQFTPLTKIQRFMGYAGIPLFDTIFAYQKTSSESGRTHPWDLVDEAATADYPISIEFEPSQQDELHMRITFSSDRLPKQQAALMLDQLDSILLELVTNIDGQYTPPYDRNPHLFSVLPPKDPEIPSSVGLLHEFVEISARSHPDKVALQFTTTFDNQSGGTREWSYRELDHNGNRIAHLLQDRDVQPGEIVAVCFEKSPEASFAMLGILKAGCSFVAIDPSAPEARKSFILNDSGASVLLTMTDVYGNDKGSSTSVPVVKLETKNLAALSPHPVKLSRPISLQDRSYCLYTSGTTGTPKGCELTHENAVQAMLSFQRLFAGHWDDESRWLQFASFHFDVSVLEQYWSWSVGIRVVSAPRDLIFEDLILAIRELGITHIDLTPSLARLLSPEDAPSLCKGVFITGGEQLKQEILDSWGPKGVIYNGYGPTEATIGVTMYPRVPMNGKPSNIGPQFDNVGSFVLRPGTDEPVYRGAVGELCVSGKLVGKGYLNRPDLTEERFPVLKKFNERIYRTGDLVRMLHDGCFDFLGRVDDQVKLRGQRLEIGEINSVIKESTSAISEVATLVVKHMKQSKEQLASFIVTMESPNPTRAQTCELAANSDSISVAQDSCRGRLPGYMVPTYFIPIKTLPLSPNNKVDEKELKRFFSELSLQDLQKLSNRGEGATEPATETEKKIINVLRSMPQVNGVEVSKNDSIFELGLDSISAIGLSRNLKVAGFKNATASLIMKNSTIDSLARALATSKDEIAANRRPITAAKQSSAAFRHRYLPVVVRTLNVKHSAIESIAPCTPLQQGMLSKALDDEKSYYFSAFRLNLPAGTDTDKLKTAWATTFENVQILRSRFISTNDGYIQGVIRNQTLPWTEVLAASEEAMEQELSSSYHQWWSQNHTSFERPFELVLVRSPERISLSLHMFHGLYDGNSLPLLLDAVAQAYHDRITVDYGPTFHEVLPYGPLATLPDAREFWTPLLAQSPRGRMPSLIPTANPEPVSVARKISAPNFESTRRKLNATPQAVVQSCWAAVMQRLFSGAASFGLVVSGRSFDIDGVEKVIGPLFNTIPFHLGLRKDDSWMNIVQRCQEFIGKVLAYQHTPLRDIMKWTNSTTEVPLFDTLFVFQRQGEDIADSGTNELWQIEDSPPQLDYPLALEVEDLTKGDFNLTLVAQGHIADDTVANALLQDFEDALHALLRDPESLISDTVGEIKEHSHSNDPQALKDHSFKTNGTNDTQWSGSALKIREEIAALVHADPQEIHQHVSILELGLDSIDAIKLSSRLATTGLRIPVSQIMQCLTIAKMALVVEEAGTDSKASTKVDLKSEESNLKSFFRSTGRDLSDVESVYPTTPLQEAMVAEMVNSSFGRYFNQDVLKLGKNTDLERLKQAWEVVQRSSPVLRTTFVEVADASISYSFAQLVMKRGPLQWTNHACSTKEDLEGLINKRRHLAADAHLQIPPFYLDVVNCGGDRFLILSMAHALYDGWSIGLLHEDVQDAYHNSLQQRPLYDEILQDVLGSSTVDAIEFWRDSLSGAQSTIFPNVDQKLQSQETLVYRKEKTSSCDGVEIKSFCKSQGITLQALGQACWSAVLASYTSQLEVIFGVVLSGRDSEDANEILFPTMNTVAVRSFLHGSRSEMLQYTQDSIAGIRQYQHFPLRKAQAFADTRGQALFNTLFIYQAKPSVIADDKQQLYESVGGTSEVEYPVCVEMELVEDALVWRAACSNTVLSASGTSTLLEKLDSVLTTIVESPDNDMIQFQQEGISLAGLPPFEDNGAATGESTDSDTLVDSESEADAWTETEETIREVLSSVAKMNEDEIARTSTLFHLGLDSISAIKVAALLRKRGINFGVSEMLRAATVQKMAQVVEAKHAVEGDSIATQPDQSSSWSHDIDIDHVLSESRIDKSDVEQIAPACAGQVHMLSVWENSNGNLFYPTFKFRVNGTTDIDLVHSAWDCLVSNNPILRTVFATTQSEEYPILQLITKKSCRNFYHLDRQVGATEEVGVNQPFACLGVRAENFSLCLELKIHHALYDGVSLPLLTGQLQDECNKIQRSDPAHSAFVELLTATSTSGLRKKREDFWTDYLSGTKKQCLAQQSNHCGRRSEVFRPGAVPEIRNYETAAKRLGLSVHSIFLAVYARVYATLASNTSTSDDSPDVVFGIYLANRSHAIDKLVKAPVPTVNLVPLRVTSPRTRSLSTSAQQIQADLLNIGSLENSSVSLWEIEKCTGIKLDSFVNFLNLPDHSEENERENEDVVAIRDANEIRLKPRSSLVDVSTKSTVPKELEGNCVKGSYLQSLDIEATVRDGVLDVGVFSPVEMLGIEAAEELIGDLQKEMKAFLEEST</sequence>
<feature type="domain" description="Carrier" evidence="7">
    <location>
        <begin position="1769"/>
        <end position="1846"/>
    </location>
</feature>
<comment type="similarity">
    <text evidence="5">Belongs to the NRP synthetase family.</text>
</comment>
<dbReference type="GO" id="GO:0043041">
    <property type="term" value="P:amino acid activation for nonribosomal peptide biosynthetic process"/>
    <property type="evidence" value="ECO:0007669"/>
    <property type="project" value="TreeGrafter"/>
</dbReference>
<dbReference type="FunFam" id="3.40.50.12780:FF:000024">
    <property type="entry name" value="Nonribosomal siderophore peptide synthase SidC"/>
    <property type="match status" value="2"/>
</dbReference>
<evidence type="ECO:0000313" key="8">
    <source>
        <dbReference type="EMBL" id="KAF1987350.1"/>
    </source>
</evidence>
<dbReference type="InterPro" id="IPR001242">
    <property type="entry name" value="Condensation_dom"/>
</dbReference>
<proteinExistence type="inferred from homology"/>
<dbReference type="GO" id="GO:0031177">
    <property type="term" value="F:phosphopantetheine binding"/>
    <property type="evidence" value="ECO:0007669"/>
    <property type="project" value="InterPro"/>
</dbReference>
<dbReference type="FunFam" id="3.30.300.30:FF:000015">
    <property type="entry name" value="Nonribosomal peptide synthase SidD"/>
    <property type="match status" value="1"/>
</dbReference>
<dbReference type="EMBL" id="ML977153">
    <property type="protein sequence ID" value="KAF1987350.1"/>
    <property type="molecule type" value="Genomic_DNA"/>
</dbReference>
<dbReference type="SUPFAM" id="SSF56801">
    <property type="entry name" value="Acetyl-CoA synthetase-like"/>
    <property type="match status" value="3"/>
</dbReference>
<keyword evidence="9" id="KW-1185">Reference proteome</keyword>
<dbReference type="OrthoDB" id="416786at2759"/>
<dbReference type="SUPFAM" id="SSF52777">
    <property type="entry name" value="CoA-dependent acyltransferases"/>
    <property type="match status" value="12"/>
</dbReference>
<keyword evidence="3" id="KW-0597">Phosphoprotein</keyword>
<keyword evidence="4" id="KW-0436">Ligase</keyword>
<dbReference type="Gene3D" id="3.30.559.30">
    <property type="entry name" value="Nonribosomal peptide synthetase, condensation domain"/>
    <property type="match status" value="6"/>
</dbReference>
<feature type="compositionally biased region" description="Basic and acidic residues" evidence="6">
    <location>
        <begin position="3945"/>
        <end position="3962"/>
    </location>
</feature>
<keyword evidence="2" id="KW-0596">Phosphopantetheine</keyword>
<feature type="domain" description="Carrier" evidence="7">
    <location>
        <begin position="4531"/>
        <end position="4604"/>
    </location>
</feature>
<dbReference type="SMART" id="SM01294">
    <property type="entry name" value="PKS_PP_betabranch"/>
    <property type="match status" value="1"/>
</dbReference>
<dbReference type="InterPro" id="IPR000873">
    <property type="entry name" value="AMP-dep_synth/lig_dom"/>
</dbReference>
<feature type="domain" description="Carrier" evidence="7">
    <location>
        <begin position="3970"/>
        <end position="4046"/>
    </location>
</feature>
<dbReference type="Pfam" id="PF00668">
    <property type="entry name" value="Condensation"/>
    <property type="match status" value="6"/>
</dbReference>
<name>A0A6G1H2V6_9PEZI</name>
<dbReference type="GO" id="GO:0031169">
    <property type="term" value="P:ferrichrome biosynthetic process"/>
    <property type="evidence" value="ECO:0007669"/>
    <property type="project" value="UniProtKB-ARBA"/>
</dbReference>
<dbReference type="Proteomes" id="UP000800041">
    <property type="component" value="Unassembled WGS sequence"/>
</dbReference>
<feature type="domain" description="Carrier" evidence="7">
    <location>
        <begin position="3412"/>
        <end position="3489"/>
    </location>
</feature>
<dbReference type="InterPro" id="IPR036736">
    <property type="entry name" value="ACP-like_sf"/>
</dbReference>
<evidence type="ECO:0000313" key="9">
    <source>
        <dbReference type="Proteomes" id="UP000800041"/>
    </source>
</evidence>
<gene>
    <name evidence="8" type="ORF">K402DRAFT_463044</name>
</gene>
<dbReference type="PROSITE" id="PS00455">
    <property type="entry name" value="AMP_BINDING"/>
    <property type="match status" value="1"/>
</dbReference>
<dbReference type="InterPro" id="IPR020806">
    <property type="entry name" value="PKS_PP-bd"/>
</dbReference>
<dbReference type="CDD" id="cd05918">
    <property type="entry name" value="A_NRPS_SidN3_like"/>
    <property type="match status" value="3"/>
</dbReference>
<reference evidence="8" key="1">
    <citation type="journal article" date="2020" name="Stud. Mycol.">
        <title>101 Dothideomycetes genomes: a test case for predicting lifestyles and emergence of pathogens.</title>
        <authorList>
            <person name="Haridas S."/>
            <person name="Albert R."/>
            <person name="Binder M."/>
            <person name="Bloem J."/>
            <person name="Labutti K."/>
            <person name="Salamov A."/>
            <person name="Andreopoulos B."/>
            <person name="Baker S."/>
            <person name="Barry K."/>
            <person name="Bills G."/>
            <person name="Bluhm B."/>
            <person name="Cannon C."/>
            <person name="Castanera R."/>
            <person name="Culley D."/>
            <person name="Daum C."/>
            <person name="Ezra D."/>
            <person name="Gonzalez J."/>
            <person name="Henrissat B."/>
            <person name="Kuo A."/>
            <person name="Liang C."/>
            <person name="Lipzen A."/>
            <person name="Lutzoni F."/>
            <person name="Magnuson J."/>
            <person name="Mondo S."/>
            <person name="Nolan M."/>
            <person name="Ohm R."/>
            <person name="Pangilinan J."/>
            <person name="Park H.-J."/>
            <person name="Ramirez L."/>
            <person name="Alfaro M."/>
            <person name="Sun H."/>
            <person name="Tritt A."/>
            <person name="Yoshinaga Y."/>
            <person name="Zwiers L.-H."/>
            <person name="Turgeon B."/>
            <person name="Goodwin S."/>
            <person name="Spatafora J."/>
            <person name="Crous P."/>
            <person name="Grigoriev I."/>
        </authorList>
    </citation>
    <scope>NUCLEOTIDE SEQUENCE</scope>
    <source>
        <strain evidence="8">CBS 113979</strain>
    </source>
</reference>
<feature type="domain" description="Carrier" evidence="7">
    <location>
        <begin position="2330"/>
        <end position="2406"/>
    </location>
</feature>
<accession>A0A6G1H2V6</accession>
<dbReference type="FunFam" id="3.30.300.30:FF:000033">
    <property type="entry name" value="Nonribosomal siderophore peptide synthase SidC"/>
    <property type="match status" value="1"/>
</dbReference>
<dbReference type="PROSITE" id="PS50075">
    <property type="entry name" value="CARRIER"/>
    <property type="match status" value="5"/>
</dbReference>
<evidence type="ECO:0000256" key="6">
    <source>
        <dbReference type="SAM" id="MobiDB-lite"/>
    </source>
</evidence>
<dbReference type="InterPro" id="IPR020845">
    <property type="entry name" value="AMP-binding_CS"/>
</dbReference>
<dbReference type="Pfam" id="PF00550">
    <property type="entry name" value="PP-binding"/>
    <property type="match status" value="5"/>
</dbReference>
<evidence type="ECO:0000256" key="2">
    <source>
        <dbReference type="ARBA" id="ARBA00022450"/>
    </source>
</evidence>
<feature type="region of interest" description="Disordered" evidence="6">
    <location>
        <begin position="3945"/>
        <end position="3969"/>
    </location>
</feature>
<comment type="pathway">
    <text evidence="1">Siderophore biosynthesis.</text>
</comment>
<dbReference type="NCBIfam" id="NF003417">
    <property type="entry name" value="PRK04813.1"/>
    <property type="match status" value="3"/>
</dbReference>
<dbReference type="InterPro" id="IPR023213">
    <property type="entry name" value="CAT-like_dom_sf"/>
</dbReference>
<dbReference type="InterPro" id="IPR045851">
    <property type="entry name" value="AMP-bd_C_sf"/>
</dbReference>
<dbReference type="Pfam" id="PF00501">
    <property type="entry name" value="AMP-binding"/>
    <property type="match status" value="3"/>
</dbReference>
<evidence type="ECO:0000256" key="5">
    <source>
        <dbReference type="ARBA" id="ARBA00029454"/>
    </source>
</evidence>
<feature type="region of interest" description="Disordered" evidence="6">
    <location>
        <begin position="4504"/>
        <end position="4528"/>
    </location>
</feature>
<dbReference type="InterPro" id="IPR009081">
    <property type="entry name" value="PP-bd_ACP"/>
</dbReference>
<dbReference type="Gene3D" id="3.30.300.30">
    <property type="match status" value="3"/>
</dbReference>
<dbReference type="SUPFAM" id="SSF47336">
    <property type="entry name" value="ACP-like"/>
    <property type="match status" value="6"/>
</dbReference>